<organism evidence="1 2">
    <name type="scientific">Pontiella sulfatireligans</name>
    <dbReference type="NCBI Taxonomy" id="2750658"/>
    <lineage>
        <taxon>Bacteria</taxon>
        <taxon>Pseudomonadati</taxon>
        <taxon>Kiritimatiellota</taxon>
        <taxon>Kiritimatiellia</taxon>
        <taxon>Kiritimatiellales</taxon>
        <taxon>Pontiellaceae</taxon>
        <taxon>Pontiella</taxon>
    </lineage>
</organism>
<name>A0A6C2UQK2_9BACT</name>
<proteinExistence type="predicted"/>
<reference evidence="1 2" key="1">
    <citation type="submission" date="2019-04" db="EMBL/GenBank/DDBJ databases">
        <authorList>
            <person name="Van Vliet M D."/>
        </authorList>
    </citation>
    <scope>NUCLEOTIDE SEQUENCE [LARGE SCALE GENOMIC DNA]</scope>
    <source>
        <strain evidence="1 2">F21</strain>
    </source>
</reference>
<sequence>MLLRNGILNVDFRLQNGGALSALASYCKEAPQTRKSEIKNQKTAIYWRDLCGN</sequence>
<dbReference type="Proteomes" id="UP000346198">
    <property type="component" value="Unassembled WGS sequence"/>
</dbReference>
<dbReference type="EMBL" id="CAAHFH010000002">
    <property type="protein sequence ID" value="VGO21577.1"/>
    <property type="molecule type" value="Genomic_DNA"/>
</dbReference>
<keyword evidence="2" id="KW-1185">Reference proteome</keyword>
<protein>
    <submittedName>
        <fullName evidence="1">Uncharacterized protein</fullName>
    </submittedName>
</protein>
<accession>A0A6C2UQK2</accession>
<evidence type="ECO:0000313" key="2">
    <source>
        <dbReference type="Proteomes" id="UP000346198"/>
    </source>
</evidence>
<evidence type="ECO:0000313" key="1">
    <source>
        <dbReference type="EMBL" id="VGO21577.1"/>
    </source>
</evidence>
<gene>
    <name evidence="1" type="ORF">SCARR_03651</name>
</gene>
<dbReference type="AlphaFoldDB" id="A0A6C2UQK2"/>